<sequence length="246" mass="27244">MEQVKPFSDDRIRQACVYCGGAIGTRDHVPSRVLLDEPFPDNLPVVDACSGCNSGFSDDEMYVACLVDVVQASIADPDLVPRKKIGRILREQTLLRDKLARARHVNDGVVSFDVESARVRNVLLKLARGHAAFELDERRRGEPVRVTMIPLAALAPAARAAFETPPLVSVFPEVGSRAMQRMSVASVTLMAAEDPSRAVEKQLILGADWIQVQRNRYRYLAVALDSGELVVRIVLSEYLCCEVIWN</sequence>
<accession>Q2IFE6</accession>
<evidence type="ECO:0000313" key="1">
    <source>
        <dbReference type="EMBL" id="ABC83307.1"/>
    </source>
</evidence>
<dbReference type="KEGG" id="ade:Adeh_3541"/>
<reference evidence="1 2" key="1">
    <citation type="submission" date="2006-01" db="EMBL/GenBank/DDBJ databases">
        <title>Complete sequence of Anaeromyxobacter dehalogenans 2CP-C.</title>
        <authorList>
            <consortium name="US DOE Joint Genome Institute"/>
            <person name="Copeland A."/>
            <person name="Lucas S."/>
            <person name="Lapidus A."/>
            <person name="Barry K."/>
            <person name="Detter J.C."/>
            <person name="Glavina T."/>
            <person name="Hammon N."/>
            <person name="Israni S."/>
            <person name="Pitluck S."/>
            <person name="Brettin T."/>
            <person name="Bruce D."/>
            <person name="Han C."/>
            <person name="Tapia R."/>
            <person name="Gilna P."/>
            <person name="Kiss H."/>
            <person name="Schmutz J."/>
            <person name="Larimer F."/>
            <person name="Land M."/>
            <person name="Kyrpides N."/>
            <person name="Anderson I."/>
            <person name="Sanford R.A."/>
            <person name="Ritalahti K.M."/>
            <person name="Thomas H.S."/>
            <person name="Kirby J.R."/>
            <person name="Zhulin I.B."/>
            <person name="Loeffler F.E."/>
            <person name="Richardson P."/>
        </authorList>
    </citation>
    <scope>NUCLEOTIDE SEQUENCE [LARGE SCALE GENOMIC DNA]</scope>
    <source>
        <strain evidence="1 2">2CP-C</strain>
    </source>
</reference>
<gene>
    <name evidence="1" type="ordered locus">Adeh_3541</name>
</gene>
<dbReference type="Proteomes" id="UP000001935">
    <property type="component" value="Chromosome"/>
</dbReference>
<organism evidence="1 2">
    <name type="scientific">Anaeromyxobacter dehalogenans (strain 2CP-C)</name>
    <dbReference type="NCBI Taxonomy" id="290397"/>
    <lineage>
        <taxon>Bacteria</taxon>
        <taxon>Pseudomonadati</taxon>
        <taxon>Myxococcota</taxon>
        <taxon>Myxococcia</taxon>
        <taxon>Myxococcales</taxon>
        <taxon>Cystobacterineae</taxon>
        <taxon>Anaeromyxobacteraceae</taxon>
        <taxon>Anaeromyxobacter</taxon>
    </lineage>
</organism>
<proteinExistence type="predicted"/>
<dbReference type="HOGENOM" id="CLU_104988_0_0_7"/>
<name>Q2IFE6_ANADE</name>
<protein>
    <recommendedName>
        <fullName evidence="3">HNH endonuclease 5 domain-containing protein</fullName>
    </recommendedName>
</protein>
<dbReference type="EMBL" id="CP000251">
    <property type="protein sequence ID" value="ABC83307.1"/>
    <property type="molecule type" value="Genomic_DNA"/>
</dbReference>
<dbReference type="OrthoDB" id="9757976at2"/>
<evidence type="ECO:0008006" key="3">
    <source>
        <dbReference type="Google" id="ProtNLM"/>
    </source>
</evidence>
<dbReference type="AlphaFoldDB" id="Q2IFE6"/>
<dbReference type="STRING" id="290397.Adeh_3541"/>
<dbReference type="RefSeq" id="WP_011422589.1">
    <property type="nucleotide sequence ID" value="NC_007760.1"/>
</dbReference>
<dbReference type="eggNOG" id="ENOG5031UX4">
    <property type="taxonomic scope" value="Bacteria"/>
</dbReference>
<evidence type="ECO:0000313" key="2">
    <source>
        <dbReference type="Proteomes" id="UP000001935"/>
    </source>
</evidence>